<dbReference type="AlphaFoldDB" id="A0A0P9CPE4"/>
<feature type="transmembrane region" description="Helical" evidence="1">
    <location>
        <begin position="130"/>
        <end position="154"/>
    </location>
</feature>
<feature type="transmembrane region" description="Helical" evidence="1">
    <location>
        <begin position="40"/>
        <end position="62"/>
    </location>
</feature>
<organism evidence="2 3">
    <name type="scientific">Kouleothrix aurantiaca</name>
    <dbReference type="NCBI Taxonomy" id="186479"/>
    <lineage>
        <taxon>Bacteria</taxon>
        <taxon>Bacillati</taxon>
        <taxon>Chloroflexota</taxon>
        <taxon>Chloroflexia</taxon>
        <taxon>Chloroflexales</taxon>
        <taxon>Roseiflexineae</taxon>
        <taxon>Roseiflexaceae</taxon>
        <taxon>Kouleothrix</taxon>
    </lineage>
</organism>
<keyword evidence="1" id="KW-0812">Transmembrane</keyword>
<feature type="non-terminal residue" evidence="2">
    <location>
        <position position="1"/>
    </location>
</feature>
<proteinExistence type="predicted"/>
<evidence type="ECO:0000313" key="3">
    <source>
        <dbReference type="Proteomes" id="UP000050509"/>
    </source>
</evidence>
<sequence length="227" mass="23855">PITIGSNLLSQRLFAFVFSGSGSMLANSMLIWALNLSANLVLALLLGVLQQGMLVAAIVPALGGERVNSGAALRAGLRSYPTLMLAGLLPVLLERLIAATASDLLSPLTLLAYGAQFALSDPLRLCTGVMLLPFAVAASALYGQLALYVAAIVFERRGPFAALRRSWELTHGARAQAMLLVLLGKGLLYVFAVLPWSLLSFTILRLNLGVTVLGVMGIVSISAGQHT</sequence>
<feature type="non-terminal residue" evidence="2">
    <location>
        <position position="227"/>
    </location>
</feature>
<keyword evidence="1" id="KW-0472">Membrane</keyword>
<reference evidence="2 3" key="1">
    <citation type="submission" date="2015-09" db="EMBL/GenBank/DDBJ databases">
        <title>Draft genome sequence of Kouleothrix aurantiaca JCM 19913.</title>
        <authorList>
            <person name="Hemp J."/>
        </authorList>
    </citation>
    <scope>NUCLEOTIDE SEQUENCE [LARGE SCALE GENOMIC DNA]</scope>
    <source>
        <strain evidence="2 3">COM-B</strain>
    </source>
</reference>
<feature type="transmembrane region" description="Helical" evidence="1">
    <location>
        <begin position="83"/>
        <end position="101"/>
    </location>
</feature>
<dbReference type="Proteomes" id="UP000050509">
    <property type="component" value="Unassembled WGS sequence"/>
</dbReference>
<dbReference type="EMBL" id="LJCR01003188">
    <property type="protein sequence ID" value="KPV47836.1"/>
    <property type="molecule type" value="Genomic_DNA"/>
</dbReference>
<evidence type="ECO:0000256" key="1">
    <source>
        <dbReference type="SAM" id="Phobius"/>
    </source>
</evidence>
<keyword evidence="3" id="KW-1185">Reference proteome</keyword>
<comment type="caution">
    <text evidence="2">The sequence shown here is derived from an EMBL/GenBank/DDBJ whole genome shotgun (WGS) entry which is preliminary data.</text>
</comment>
<feature type="transmembrane region" description="Helical" evidence="1">
    <location>
        <begin position="175"/>
        <end position="198"/>
    </location>
</feature>
<protein>
    <submittedName>
        <fullName evidence="2">Uncharacterized protein</fullName>
    </submittedName>
</protein>
<name>A0A0P9CPE4_9CHLR</name>
<keyword evidence="1" id="KW-1133">Transmembrane helix</keyword>
<feature type="transmembrane region" description="Helical" evidence="1">
    <location>
        <begin position="204"/>
        <end position="224"/>
    </location>
</feature>
<feature type="transmembrane region" description="Helical" evidence="1">
    <location>
        <begin position="12"/>
        <end position="34"/>
    </location>
</feature>
<evidence type="ECO:0000313" key="2">
    <source>
        <dbReference type="EMBL" id="KPV47836.1"/>
    </source>
</evidence>
<gene>
    <name evidence="2" type="ORF">SE17_41295</name>
</gene>
<accession>A0A0P9CPE4</accession>